<keyword evidence="2" id="KW-0812">Transmembrane</keyword>
<accession>A0ABS3Y6V4</accession>
<dbReference type="InterPro" id="IPR058488">
    <property type="entry name" value="DUF8175"/>
</dbReference>
<protein>
    <recommendedName>
        <fullName evidence="3">DUF8175 domain-containing protein</fullName>
    </recommendedName>
</protein>
<evidence type="ECO:0000256" key="2">
    <source>
        <dbReference type="SAM" id="Phobius"/>
    </source>
</evidence>
<comment type="caution">
    <text evidence="4">The sequence shown here is derived from an EMBL/GenBank/DDBJ whole genome shotgun (WGS) entry which is preliminary data.</text>
</comment>
<feature type="region of interest" description="Disordered" evidence="1">
    <location>
        <begin position="71"/>
        <end position="123"/>
    </location>
</feature>
<feature type="compositionally biased region" description="Gly residues" evidence="1">
    <location>
        <begin position="73"/>
        <end position="82"/>
    </location>
</feature>
<keyword evidence="2" id="KW-1133">Transmembrane helix</keyword>
<organism evidence="4 5">
    <name type="scientific">Streptomyces smyrnaeus</name>
    <dbReference type="NCBI Taxonomy" id="1387713"/>
    <lineage>
        <taxon>Bacteria</taxon>
        <taxon>Bacillati</taxon>
        <taxon>Actinomycetota</taxon>
        <taxon>Actinomycetes</taxon>
        <taxon>Kitasatosporales</taxon>
        <taxon>Streptomycetaceae</taxon>
        <taxon>Streptomyces</taxon>
    </lineage>
</organism>
<dbReference type="Pfam" id="PF26526">
    <property type="entry name" value="DUF8175"/>
    <property type="match status" value="1"/>
</dbReference>
<reference evidence="4 5" key="1">
    <citation type="submission" date="2021-02" db="EMBL/GenBank/DDBJ databases">
        <title>Streptomyces spirodelae sp. nov., isolated from duckweed.</title>
        <authorList>
            <person name="Saimee Y."/>
            <person name="Duangmal K."/>
        </authorList>
    </citation>
    <scope>NUCLEOTIDE SEQUENCE [LARGE SCALE GENOMIC DNA]</scope>
    <source>
        <strain evidence="4 5">DSM 42105</strain>
    </source>
</reference>
<sequence length="292" mass="30684">MNIGGGDEYDARTRTSEGVPGARDGARTTTRTRLPGSEGGANRPPTRPGRSLVTVVAVVVLLIAAIAFANRGGSDGDGGGESGNAASDGKDGTAPRAQPTAPSGEKPVKNSPNALASGFPHSERGAQSAAANYAVALVSADMMKADKRQEIIQQLFTPNQVDPTIKRMKKAYSSNLLSSLGLDKDGNPPKGATFISRTVPVGTQVRKYDDNTAKLDVWCTGVFGNAGKKSTNPVRNDWFTLTLDLKWTDGDWKVQDFAQKEGPAPVNGDNRASGAEEISDAVEKFGGFTYAR</sequence>
<feature type="region of interest" description="Disordered" evidence="1">
    <location>
        <begin position="1"/>
        <end position="49"/>
    </location>
</feature>
<dbReference type="GeneID" id="96263761"/>
<feature type="domain" description="DUF8175" evidence="3">
    <location>
        <begin position="107"/>
        <end position="261"/>
    </location>
</feature>
<dbReference type="Proteomes" id="UP000721954">
    <property type="component" value="Unassembled WGS sequence"/>
</dbReference>
<proteinExistence type="predicted"/>
<dbReference type="EMBL" id="JAFFZM010000040">
    <property type="protein sequence ID" value="MBO8203382.1"/>
    <property type="molecule type" value="Genomic_DNA"/>
</dbReference>
<evidence type="ECO:0000259" key="3">
    <source>
        <dbReference type="Pfam" id="PF26526"/>
    </source>
</evidence>
<keyword evidence="5" id="KW-1185">Reference proteome</keyword>
<feature type="transmembrane region" description="Helical" evidence="2">
    <location>
        <begin position="52"/>
        <end position="69"/>
    </location>
</feature>
<evidence type="ECO:0000313" key="5">
    <source>
        <dbReference type="Proteomes" id="UP000721954"/>
    </source>
</evidence>
<name>A0ABS3Y6V4_9ACTN</name>
<evidence type="ECO:0000313" key="4">
    <source>
        <dbReference type="EMBL" id="MBO8203382.1"/>
    </source>
</evidence>
<gene>
    <name evidence="4" type="ORF">JW613_34635</name>
</gene>
<dbReference type="RefSeq" id="WP_209215142.1">
    <property type="nucleotide sequence ID" value="NZ_JAFFZM010000040.1"/>
</dbReference>
<keyword evidence="2" id="KW-0472">Membrane</keyword>
<evidence type="ECO:0000256" key="1">
    <source>
        <dbReference type="SAM" id="MobiDB-lite"/>
    </source>
</evidence>